<evidence type="ECO:0008006" key="4">
    <source>
        <dbReference type="Google" id="ProtNLM"/>
    </source>
</evidence>
<name>A0AB73U4Z8_MYCCH</name>
<protein>
    <recommendedName>
        <fullName evidence="4">Minor tail protein</fullName>
    </recommendedName>
</protein>
<dbReference type="EMBL" id="CP041150">
    <property type="protein sequence ID" value="QDF71860.1"/>
    <property type="molecule type" value="Genomic_DNA"/>
</dbReference>
<organism evidence="2 3">
    <name type="scientific">Mycobacteroides chelonae</name>
    <name type="common">Mycobacterium chelonae</name>
    <dbReference type="NCBI Taxonomy" id="1774"/>
    <lineage>
        <taxon>Bacteria</taxon>
        <taxon>Bacillati</taxon>
        <taxon>Actinomycetota</taxon>
        <taxon>Actinomycetes</taxon>
        <taxon>Mycobacteriales</taxon>
        <taxon>Mycobacteriaceae</taxon>
        <taxon>Mycobacteroides</taxon>
    </lineage>
</organism>
<feature type="region of interest" description="Disordered" evidence="1">
    <location>
        <begin position="423"/>
        <end position="444"/>
    </location>
</feature>
<dbReference type="InterPro" id="IPR021793">
    <property type="entry name" value="Oprl"/>
</dbReference>
<dbReference type="Proteomes" id="UP000317728">
    <property type="component" value="Chromosome"/>
</dbReference>
<accession>A0AB73U4Z8</accession>
<dbReference type="RefSeq" id="WP_075908186.1">
    <property type="nucleotide sequence ID" value="NZ_CP041150.1"/>
</dbReference>
<feature type="region of interest" description="Disordered" evidence="1">
    <location>
        <begin position="384"/>
        <end position="411"/>
    </location>
</feature>
<evidence type="ECO:0000313" key="3">
    <source>
        <dbReference type="Proteomes" id="UP000317728"/>
    </source>
</evidence>
<dbReference type="Pfam" id="PF11839">
    <property type="entry name" value="Alanine_zipper"/>
    <property type="match status" value="1"/>
</dbReference>
<evidence type="ECO:0000313" key="2">
    <source>
        <dbReference type="EMBL" id="QDF71860.1"/>
    </source>
</evidence>
<sequence>MARNGAFDRHIPDDDHNPLKNLLGWEAELGDAGKAFGDALGPFWGLGQRVLQTILGQTDNPLEELRDFLGSKWTSITDLQERVENIPVLGDFFEIVTGNPDSDPNDAGSFIRGALDAIRNGATGGSAPTPGNSFITALFNSVFGVRNTATSAQSAASSAQTTAGNAQSAASNANSLANAAQSAADAAGTKIQQAIDGFVGGTNNPVSAFISALTGTRDSAQTANTNAATANTNANNALGNVVDGFKNMYNQWFGGSSAAGTPVEVQQTIAAIKQAVIGGYTVDTFTSNGTWNKPANLIEWWGITIGGGGKGMPGTTSATNADVRLGGVEGSSGGYIAQQVAPADVPASLSVTVGTGATTNGANGGITSIGSLVSSSPNGSGISTIAGFTPASSTPGKGGAGGQATGSAGSAGVAGGGTPLAAGGAGGAGKTGGSGTATAGGAGGAASLTGPTKAGGGGGGGGGGNGSTATGTKTGGAGGNGGYPGGGSGGGGAAVGGGSVGSSQVAGNPGTAPNGVAFIIYKTG</sequence>
<dbReference type="AlphaFoldDB" id="A0AB73U4Z8"/>
<gene>
    <name evidence="2" type="ORF">FJK96_18010</name>
</gene>
<evidence type="ECO:0000256" key="1">
    <source>
        <dbReference type="SAM" id="MobiDB-lite"/>
    </source>
</evidence>
<proteinExistence type="predicted"/>
<reference evidence="2 3" key="1">
    <citation type="submission" date="2019-06" db="EMBL/GenBank/DDBJ databases">
        <title>Whole geneome sequnce of Mycobacteroides chelonae M77 isolated from bovine milk from Meghalaya, India.</title>
        <authorList>
            <person name="Vise E."/>
            <person name="Das S."/>
            <person name="Garg A."/>
            <person name="Ghatak S."/>
            <person name="Shakuntala I."/>
            <person name="Milton A.A.P."/>
            <person name="Karam A."/>
            <person name="Sanjukta R."/>
            <person name="Puro K."/>
            <person name="Sen A."/>
        </authorList>
    </citation>
    <scope>NUCLEOTIDE SEQUENCE [LARGE SCALE GENOMIC DNA]</scope>
    <source>
        <strain evidence="2 3">M77</strain>
    </source>
</reference>